<gene>
    <name evidence="2" type="ORF">SEMRO_390_G132910.1</name>
</gene>
<organism evidence="2 3">
    <name type="scientific">Seminavis robusta</name>
    <dbReference type="NCBI Taxonomy" id="568900"/>
    <lineage>
        <taxon>Eukaryota</taxon>
        <taxon>Sar</taxon>
        <taxon>Stramenopiles</taxon>
        <taxon>Ochrophyta</taxon>
        <taxon>Bacillariophyta</taxon>
        <taxon>Bacillariophyceae</taxon>
        <taxon>Bacillariophycidae</taxon>
        <taxon>Naviculales</taxon>
        <taxon>Naviculaceae</taxon>
        <taxon>Seminavis</taxon>
    </lineage>
</organism>
<comment type="caution">
    <text evidence="2">The sequence shown here is derived from an EMBL/GenBank/DDBJ whole genome shotgun (WGS) entry which is preliminary data.</text>
</comment>
<name>A0A9N8HEK5_9STRA</name>
<evidence type="ECO:0000313" key="3">
    <source>
        <dbReference type="Proteomes" id="UP001153069"/>
    </source>
</evidence>
<feature type="chain" id="PRO_5040434418" description="Ricin B lectin domain-containing protein" evidence="1">
    <location>
        <begin position="19"/>
        <end position="383"/>
    </location>
</feature>
<dbReference type="OrthoDB" id="54384at2759"/>
<dbReference type="AlphaFoldDB" id="A0A9N8HEK5"/>
<reference evidence="2" key="1">
    <citation type="submission" date="2020-06" db="EMBL/GenBank/DDBJ databases">
        <authorList>
            <consortium name="Plant Systems Biology data submission"/>
        </authorList>
    </citation>
    <scope>NUCLEOTIDE SEQUENCE</scope>
    <source>
        <strain evidence="2">D6</strain>
    </source>
</reference>
<evidence type="ECO:0000256" key="1">
    <source>
        <dbReference type="SAM" id="SignalP"/>
    </source>
</evidence>
<dbReference type="EMBL" id="CAICTM010000389">
    <property type="protein sequence ID" value="CAB9509455.1"/>
    <property type="molecule type" value="Genomic_DNA"/>
</dbReference>
<feature type="signal peptide" evidence="1">
    <location>
        <begin position="1"/>
        <end position="18"/>
    </location>
</feature>
<accession>A0A9N8HEK5</accession>
<dbReference type="PROSITE" id="PS50231">
    <property type="entry name" value="RICIN_B_LECTIN"/>
    <property type="match status" value="1"/>
</dbReference>
<keyword evidence="3" id="KW-1185">Reference proteome</keyword>
<evidence type="ECO:0008006" key="4">
    <source>
        <dbReference type="Google" id="ProtNLM"/>
    </source>
</evidence>
<dbReference type="Proteomes" id="UP001153069">
    <property type="component" value="Unassembled WGS sequence"/>
</dbReference>
<dbReference type="Gene3D" id="2.80.10.50">
    <property type="match status" value="1"/>
</dbReference>
<evidence type="ECO:0000313" key="2">
    <source>
        <dbReference type="EMBL" id="CAB9509455.1"/>
    </source>
</evidence>
<dbReference type="SUPFAM" id="SSF50370">
    <property type="entry name" value="Ricin B-like lectins"/>
    <property type="match status" value="1"/>
</dbReference>
<protein>
    <recommendedName>
        <fullName evidence="4">Ricin B lectin domain-containing protein</fullName>
    </recommendedName>
</protein>
<proteinExistence type="predicted"/>
<sequence>MKRTLLSLLICLLPSLAANEFPAKNLSNGTSVAVIDKARKLQSIHVIGSNPPPWRVPLARCVGDCDSDNDCAKGLVCFQKDRFTAVPGCSGGETDSSYSDYCVRESDILSRVYVPQVPATEENNADVPRDGTKAFPKIQKIGNNIFDHLGSDKYPLGLCSGDCDSNSDCRGSLVCFERGRNQPVFGCSGGSRDSSQQDYCISKDSVLAPSDRPALPYTSRNFRLKLYWEQSYRWQEETRERKWCMVYNYRSQSCWHGLRRQRCAQDSIYITKCKDKEIRQQFAFDYLDGGDEILIRLGSGHNRCFQRRDNSIVLRRCDASSSLQRWYAPNGDFQGYRFEISQQNYNKQCVTTAHHPKEGEVVELHSCKQSRDRDHQSSYWNIH</sequence>
<keyword evidence="1" id="KW-0732">Signal</keyword>
<dbReference type="InterPro" id="IPR035992">
    <property type="entry name" value="Ricin_B-like_lectins"/>
</dbReference>